<dbReference type="EMBL" id="OGUU01000046">
    <property type="protein sequence ID" value="SPC25803.1"/>
    <property type="molecule type" value="Genomic_DNA"/>
</dbReference>
<comment type="caution">
    <text evidence="1">The sequence shown here is derived from an EMBL/GenBank/DDBJ whole genome shotgun (WGS) entry which is preliminary data.</text>
</comment>
<protein>
    <submittedName>
        <fullName evidence="1">Uncharacterized protein</fullName>
    </submittedName>
</protein>
<dbReference type="Proteomes" id="UP000257139">
    <property type="component" value="Unassembled WGS sequence"/>
</dbReference>
<evidence type="ECO:0000313" key="1">
    <source>
        <dbReference type="EMBL" id="SPC25803.1"/>
    </source>
</evidence>
<reference evidence="1 2" key="1">
    <citation type="submission" date="2018-01" db="EMBL/GenBank/DDBJ databases">
        <authorList>
            <person name="Clerissi C."/>
        </authorList>
    </citation>
    <scope>NUCLEOTIDE SEQUENCE [LARGE SCALE GENOMIC DNA]</scope>
    <source>
        <strain evidence="1">Cupriavidus taiwanensis STM 6021</strain>
    </source>
</reference>
<accession>A0A7Z7NQ08</accession>
<evidence type="ECO:0000313" key="2">
    <source>
        <dbReference type="Proteomes" id="UP000257139"/>
    </source>
</evidence>
<name>A0A7Z7NQ08_9BURK</name>
<dbReference type="AlphaFoldDB" id="A0A7Z7NQ08"/>
<proteinExistence type="predicted"/>
<organism evidence="1 2">
    <name type="scientific">Cupriavidus taiwanensis</name>
    <dbReference type="NCBI Taxonomy" id="164546"/>
    <lineage>
        <taxon>Bacteria</taxon>
        <taxon>Pseudomonadati</taxon>
        <taxon>Pseudomonadota</taxon>
        <taxon>Betaproteobacteria</taxon>
        <taxon>Burkholderiales</taxon>
        <taxon>Burkholderiaceae</taxon>
        <taxon>Cupriavidus</taxon>
    </lineage>
</organism>
<sequence length="64" mass="7413">MEAMLGQPYHKGRMPTAFPRYFDTSGAFSTYDLVRGNRVLQGHLALRLYLCIPLDELSHFKRPQ</sequence>
<gene>
    <name evidence="1" type="ORF">CBM2594_U100003</name>
</gene>